<feature type="domain" description="HDOD" evidence="1">
    <location>
        <begin position="200"/>
        <end position="386"/>
    </location>
</feature>
<dbReference type="PANTHER" id="PTHR33525:SF4">
    <property type="entry name" value="CYCLIC DI-GMP PHOSPHODIESTERASE CDGJ"/>
    <property type="match status" value="1"/>
</dbReference>
<reference evidence="3" key="1">
    <citation type="journal article" date="2019" name="Int. J. Syst. Evol. Microbiol.">
        <title>The Global Catalogue of Microorganisms (GCM) 10K type strain sequencing project: providing services to taxonomists for standard genome sequencing and annotation.</title>
        <authorList>
            <consortium name="The Broad Institute Genomics Platform"/>
            <consortium name="The Broad Institute Genome Sequencing Center for Infectious Disease"/>
            <person name="Wu L."/>
            <person name="Ma J."/>
        </authorList>
    </citation>
    <scope>NUCLEOTIDE SEQUENCE [LARGE SCALE GENOMIC DNA]</scope>
    <source>
        <strain evidence="3">JCM 17066</strain>
    </source>
</reference>
<evidence type="ECO:0000313" key="2">
    <source>
        <dbReference type="EMBL" id="MFC5474959.1"/>
    </source>
</evidence>
<name>A0ABW0M9S3_9BURK</name>
<dbReference type="InterPro" id="IPR014408">
    <property type="entry name" value="dGMP_Pdiesterase_EAL/HD-GYP"/>
</dbReference>
<protein>
    <submittedName>
        <fullName evidence="2">EAL and HDOD domain-containing protein</fullName>
    </submittedName>
</protein>
<sequence>MHNSNFIVREPLLDPKQRVIGYDFAWQDTGNNSAEHKEAEAGALLTFVAEHLVSEKSGWLLGDKVLFMETVPGQLDSEAMKKLPPKHTVLTLNSSDLAEPETLAAVRALHTRGFGIALRGADVSDENLLSEATHVEVQFSADDFAAQARRYAALKKSAVRMVGRPVTTWPDYDACATLGLDAFVGKLHLTPRPGNTAKGLNPTQRTIVLIMDMVTRNDDIQDIENAFKRDPALSYKVLCFINSAAFGLKNEVQSLRAALSLLGYKALFQWLSLLLANASSSGYSPVLMETAIIRGRFSELLGQDHLPKGEAENLFVVGIFSLLDRLLGITMAEVLETIQLSDEVKQALLTRDGPYGAYLALAEACELNSMLVGPLSASLKISPEELNVAHLSALSWAQNIGI</sequence>
<evidence type="ECO:0000313" key="3">
    <source>
        <dbReference type="Proteomes" id="UP001596045"/>
    </source>
</evidence>
<accession>A0ABW0M9S3</accession>
<proteinExistence type="predicted"/>
<dbReference type="Pfam" id="PF08668">
    <property type="entry name" value="HDOD"/>
    <property type="match status" value="1"/>
</dbReference>
<dbReference type="PROSITE" id="PS51833">
    <property type="entry name" value="HDOD"/>
    <property type="match status" value="1"/>
</dbReference>
<keyword evidence="3" id="KW-1185">Reference proteome</keyword>
<dbReference type="RefSeq" id="WP_378998067.1">
    <property type="nucleotide sequence ID" value="NZ_JBHSMT010000025.1"/>
</dbReference>
<organism evidence="2 3">
    <name type="scientific">Paraherbaspirillum soli</name>
    <dbReference type="NCBI Taxonomy" id="631222"/>
    <lineage>
        <taxon>Bacteria</taxon>
        <taxon>Pseudomonadati</taxon>
        <taxon>Pseudomonadota</taxon>
        <taxon>Betaproteobacteria</taxon>
        <taxon>Burkholderiales</taxon>
        <taxon>Oxalobacteraceae</taxon>
        <taxon>Paraherbaspirillum</taxon>
    </lineage>
</organism>
<evidence type="ECO:0000259" key="1">
    <source>
        <dbReference type="PROSITE" id="PS51833"/>
    </source>
</evidence>
<dbReference type="SUPFAM" id="SSF109604">
    <property type="entry name" value="HD-domain/PDEase-like"/>
    <property type="match status" value="1"/>
</dbReference>
<dbReference type="PANTHER" id="PTHR33525">
    <property type="match status" value="1"/>
</dbReference>
<dbReference type="InterPro" id="IPR013976">
    <property type="entry name" value="HDOD"/>
</dbReference>
<dbReference type="PIRSF" id="PIRSF003180">
    <property type="entry name" value="DiGMPpdiest_YuxH"/>
    <property type="match status" value="1"/>
</dbReference>
<gene>
    <name evidence="2" type="ORF">ACFPM8_13440</name>
</gene>
<comment type="caution">
    <text evidence="2">The sequence shown here is derived from an EMBL/GenBank/DDBJ whole genome shotgun (WGS) entry which is preliminary data.</text>
</comment>
<dbReference type="InterPro" id="IPR052340">
    <property type="entry name" value="RNase_Y/CdgJ"/>
</dbReference>
<dbReference type="Gene3D" id="1.10.3210.10">
    <property type="entry name" value="Hypothetical protein af1432"/>
    <property type="match status" value="1"/>
</dbReference>
<dbReference type="EMBL" id="JBHSMT010000025">
    <property type="protein sequence ID" value="MFC5474959.1"/>
    <property type="molecule type" value="Genomic_DNA"/>
</dbReference>
<dbReference type="Proteomes" id="UP001596045">
    <property type="component" value="Unassembled WGS sequence"/>
</dbReference>